<dbReference type="AlphaFoldDB" id="A0A9N9K645"/>
<protein>
    <submittedName>
        <fullName evidence="1">8190_t:CDS:1</fullName>
    </submittedName>
</protein>
<dbReference type="EMBL" id="CAJVPZ010084503">
    <property type="protein sequence ID" value="CAG8810741.1"/>
    <property type="molecule type" value="Genomic_DNA"/>
</dbReference>
<name>A0A9N9K645_9GLOM</name>
<keyword evidence="2" id="KW-1185">Reference proteome</keyword>
<accession>A0A9N9K645</accession>
<comment type="caution">
    <text evidence="1">The sequence shown here is derived from an EMBL/GenBank/DDBJ whole genome shotgun (WGS) entry which is preliminary data.</text>
</comment>
<reference evidence="1" key="1">
    <citation type="submission" date="2021-06" db="EMBL/GenBank/DDBJ databases">
        <authorList>
            <person name="Kallberg Y."/>
            <person name="Tangrot J."/>
            <person name="Rosling A."/>
        </authorList>
    </citation>
    <scope>NUCLEOTIDE SEQUENCE</scope>
    <source>
        <strain evidence="1">IN212</strain>
    </source>
</reference>
<gene>
    <name evidence="1" type="ORF">RFULGI_LOCUS18724</name>
</gene>
<dbReference type="OrthoDB" id="2421305at2759"/>
<feature type="non-terminal residue" evidence="1">
    <location>
        <position position="110"/>
    </location>
</feature>
<dbReference type="InterPro" id="IPR012337">
    <property type="entry name" value="RNaseH-like_sf"/>
</dbReference>
<organism evidence="1 2">
    <name type="scientific">Racocetra fulgida</name>
    <dbReference type="NCBI Taxonomy" id="60492"/>
    <lineage>
        <taxon>Eukaryota</taxon>
        <taxon>Fungi</taxon>
        <taxon>Fungi incertae sedis</taxon>
        <taxon>Mucoromycota</taxon>
        <taxon>Glomeromycotina</taxon>
        <taxon>Glomeromycetes</taxon>
        <taxon>Diversisporales</taxon>
        <taxon>Gigasporaceae</taxon>
        <taxon>Racocetra</taxon>
    </lineage>
</organism>
<dbReference type="Proteomes" id="UP000789396">
    <property type="component" value="Unassembled WGS sequence"/>
</dbReference>
<evidence type="ECO:0000313" key="1">
    <source>
        <dbReference type="EMBL" id="CAG8810741.1"/>
    </source>
</evidence>
<sequence>FVHLKPTIMQLYSTLNNHTLREVRREVKTMSSFLSLEEKFKLLEKLTEILSPFDEATQFLSGSKYSILGFMTPMLEELACQLKHLTELNNKASLVRDMILNNLIERWEDL</sequence>
<evidence type="ECO:0000313" key="2">
    <source>
        <dbReference type="Proteomes" id="UP000789396"/>
    </source>
</evidence>
<proteinExistence type="predicted"/>
<feature type="non-terminal residue" evidence="1">
    <location>
        <position position="1"/>
    </location>
</feature>
<dbReference type="SUPFAM" id="SSF53098">
    <property type="entry name" value="Ribonuclease H-like"/>
    <property type="match status" value="1"/>
</dbReference>